<gene>
    <name evidence="1" type="ORF">DN53_04675</name>
</gene>
<organism evidence="1 2">
    <name type="scientific">Flagellimonas olearia</name>
    <dbReference type="NCBI Taxonomy" id="552546"/>
    <lineage>
        <taxon>Bacteria</taxon>
        <taxon>Pseudomonadati</taxon>
        <taxon>Bacteroidota</taxon>
        <taxon>Flavobacteriia</taxon>
        <taxon>Flavobacteriales</taxon>
        <taxon>Flavobacteriaceae</taxon>
        <taxon>Flagellimonas</taxon>
    </lineage>
</organism>
<dbReference type="AlphaFoldDB" id="A0A444VRR0"/>
<comment type="caution">
    <text evidence="1">The sequence shown here is derived from an EMBL/GenBank/DDBJ whole genome shotgun (WGS) entry which is preliminary data.</text>
</comment>
<dbReference type="Pfam" id="PF16153">
    <property type="entry name" value="DUF4861"/>
    <property type="match status" value="1"/>
</dbReference>
<name>A0A444VRR0_9FLAO</name>
<protein>
    <recommendedName>
        <fullName evidence="3">DUF4861 domain-containing protein</fullName>
    </recommendedName>
</protein>
<keyword evidence="2" id="KW-1185">Reference proteome</keyword>
<evidence type="ECO:0008006" key="3">
    <source>
        <dbReference type="Google" id="ProtNLM"/>
    </source>
</evidence>
<dbReference type="EMBL" id="JJMP01000001">
    <property type="protein sequence ID" value="RYC53503.1"/>
    <property type="molecule type" value="Genomic_DNA"/>
</dbReference>
<evidence type="ECO:0000313" key="2">
    <source>
        <dbReference type="Proteomes" id="UP000290261"/>
    </source>
</evidence>
<accession>A0A444VRR0</accession>
<sequence>MNHKCSKILEQFEKWLGSRLKKAMLFNPSMMVRHQVIFIVAIMGTWIQVHAQSSYGWYTEGDDYQPAQRVRFTITNPLDIPLENSPIVIRRQELPIQNIPERWINIVDPNLESSKEPTHEELMKDGGYVRRKETNGHYLDVQVDDLDKDGVWDEIFFMTELAPKETREFYVYIGAYERGMTKHLVHAAIGNYGRHTVPLWESEYMGWKLWYPHGVDLHGKREPMLTAYYEYANNKSGYYMPWELGTDIMTVASTFGSGSMGLFEDMEDMETVSRPNYSPAKDKGPIIDTRYAFDVVFNGPLRSQIKVTTTNWNSGQGFYEMEQFYTAVAHKSWSTVEIKYTEFLPPSNDVMFGAGIRQIMEEYRSINKKGIAISMGKNIEARIPDEDLGEEVLVVPWQGIGLVVKDEYLPKYVPVEKYGGNHLFALPVTQDLSYEFRIFGGWSFGTVNNDEKSFVGYVEAEAKKYNTPPVIKIHEYEKKPSSK</sequence>
<reference evidence="1 2" key="1">
    <citation type="submission" date="2014-04" db="EMBL/GenBank/DDBJ databases">
        <title>Whole genome of Muricauda olearia.</title>
        <authorList>
            <person name="Zhang X.-H."/>
            <person name="Tang K."/>
        </authorList>
    </citation>
    <scope>NUCLEOTIDE SEQUENCE [LARGE SCALE GENOMIC DNA]</scope>
    <source>
        <strain evidence="1 2">Th120</strain>
    </source>
</reference>
<evidence type="ECO:0000313" key="1">
    <source>
        <dbReference type="EMBL" id="RYC53503.1"/>
    </source>
</evidence>
<dbReference type="InterPro" id="IPR032342">
    <property type="entry name" value="DUF4861"/>
</dbReference>
<proteinExistence type="predicted"/>
<dbReference type="Proteomes" id="UP000290261">
    <property type="component" value="Unassembled WGS sequence"/>
</dbReference>